<dbReference type="Proteomes" id="UP000253977">
    <property type="component" value="Unassembled WGS sequence"/>
</dbReference>
<evidence type="ECO:0000313" key="2">
    <source>
        <dbReference type="EMBL" id="RDD66684.1"/>
    </source>
</evidence>
<dbReference type="EMBL" id="QPMK01000005">
    <property type="protein sequence ID" value="RDD66684.1"/>
    <property type="molecule type" value="Genomic_DNA"/>
</dbReference>
<proteinExistence type="predicted"/>
<dbReference type="Pfam" id="PF12224">
    <property type="entry name" value="Amidoligase_2"/>
    <property type="match status" value="1"/>
</dbReference>
<comment type="caution">
    <text evidence="2">The sequence shown here is derived from an EMBL/GenBank/DDBJ whole genome shotgun (WGS) entry which is preliminary data.</text>
</comment>
<name>A0A369TPR8_9RHOB</name>
<accession>A0A369TPR8</accession>
<evidence type="ECO:0000256" key="1">
    <source>
        <dbReference type="SAM" id="MobiDB-lite"/>
    </source>
</evidence>
<feature type="region of interest" description="Disordered" evidence="1">
    <location>
        <begin position="1"/>
        <end position="20"/>
    </location>
</feature>
<evidence type="ECO:0000313" key="3">
    <source>
        <dbReference type="Proteomes" id="UP000253977"/>
    </source>
</evidence>
<feature type="compositionally biased region" description="Basic and acidic residues" evidence="1">
    <location>
        <begin position="1"/>
        <end position="11"/>
    </location>
</feature>
<keyword evidence="3" id="KW-1185">Reference proteome</keyword>
<sequence>MNAQDHPHRPEIAPLPRPQTAAGAARRVGVEIELGGLPEEDVARLVADTFGGKVQEAQRGKLVSGTEVGDIEVYLDSRFLNEAKDGLAGRMRELAGSVVPVEIVTEPVSPLQIARLDHLMDALRGAGATGTRAGLFLGFGVHFNPEITSPTIDAILPVLTAFALAEDCLREDAHIDLSRRVLPFVDPYPRGLIDALVKDPPADLTGLIDLYLHHAASRNYALDMIALFTHLDRDRVAQKLDLAGVKGRPTFHLRLPDCRIDEADWSLALEWNRWVWVERIAGDDALMDRLRNAWRDHRDALLTTRGDWAKRSRQLIEEAGH</sequence>
<dbReference type="OrthoDB" id="5597599at2"/>
<dbReference type="InterPro" id="IPR022025">
    <property type="entry name" value="Amidoligase_2"/>
</dbReference>
<dbReference type="AlphaFoldDB" id="A0A369TPR8"/>
<protein>
    <recommendedName>
        <fullName evidence="4">Amidoligase enzyme</fullName>
    </recommendedName>
</protein>
<reference evidence="2 3" key="1">
    <citation type="submission" date="2018-07" db="EMBL/GenBank/DDBJ databases">
        <title>Thalassococcus profundi sp. nov., a marine bacterium isolated from deep seawater of Okinawa Trough.</title>
        <authorList>
            <person name="Yu M."/>
        </authorList>
    </citation>
    <scope>NUCLEOTIDE SEQUENCE [LARGE SCALE GENOMIC DNA]</scope>
    <source>
        <strain evidence="2 3">WRAS1</strain>
    </source>
</reference>
<organism evidence="2 3">
    <name type="scientific">Thalassococcus profundi</name>
    <dbReference type="NCBI Taxonomy" id="2282382"/>
    <lineage>
        <taxon>Bacteria</taxon>
        <taxon>Pseudomonadati</taxon>
        <taxon>Pseudomonadota</taxon>
        <taxon>Alphaproteobacteria</taxon>
        <taxon>Rhodobacterales</taxon>
        <taxon>Roseobacteraceae</taxon>
        <taxon>Thalassococcus</taxon>
    </lineage>
</organism>
<evidence type="ECO:0008006" key="4">
    <source>
        <dbReference type="Google" id="ProtNLM"/>
    </source>
</evidence>
<dbReference type="RefSeq" id="WP_114510734.1">
    <property type="nucleotide sequence ID" value="NZ_QPMK01000005.1"/>
</dbReference>
<gene>
    <name evidence="2" type="ORF">DU478_09605</name>
</gene>